<name>A0A815ELF5_ADIRI</name>
<dbReference type="PROSITE" id="PS50208">
    <property type="entry name" value="CASPASE_P20"/>
    <property type="match status" value="1"/>
</dbReference>
<dbReference type="InterPro" id="IPR011600">
    <property type="entry name" value="Pept_C14_caspase"/>
</dbReference>
<feature type="domain" description="Caspase family p20" evidence="1">
    <location>
        <begin position="25"/>
        <end position="131"/>
    </location>
</feature>
<organism evidence="2 4">
    <name type="scientific">Adineta ricciae</name>
    <name type="common">Rotifer</name>
    <dbReference type="NCBI Taxonomy" id="249248"/>
    <lineage>
        <taxon>Eukaryota</taxon>
        <taxon>Metazoa</taxon>
        <taxon>Spiralia</taxon>
        <taxon>Gnathifera</taxon>
        <taxon>Rotifera</taxon>
        <taxon>Eurotatoria</taxon>
        <taxon>Bdelloidea</taxon>
        <taxon>Adinetida</taxon>
        <taxon>Adinetidae</taxon>
        <taxon>Adineta</taxon>
    </lineage>
</organism>
<dbReference type="EMBL" id="CAJNOR010002564">
    <property type="protein sequence ID" value="CAF1311953.1"/>
    <property type="molecule type" value="Genomic_DNA"/>
</dbReference>
<dbReference type="PANTHER" id="PTHR22576:SF37">
    <property type="entry name" value="MUCOSA-ASSOCIATED LYMPHOID TISSUE LYMPHOMA TRANSLOCATION PROTEIN 1"/>
    <property type="match status" value="1"/>
</dbReference>
<reference evidence="2" key="1">
    <citation type="submission" date="2021-02" db="EMBL/GenBank/DDBJ databases">
        <authorList>
            <person name="Nowell W R."/>
        </authorList>
    </citation>
    <scope>NUCLEOTIDE SEQUENCE</scope>
</reference>
<dbReference type="InterPro" id="IPR029030">
    <property type="entry name" value="Caspase-like_dom_sf"/>
</dbReference>
<evidence type="ECO:0000313" key="4">
    <source>
        <dbReference type="Proteomes" id="UP000663828"/>
    </source>
</evidence>
<evidence type="ECO:0000313" key="2">
    <source>
        <dbReference type="EMBL" id="CAF1311953.1"/>
    </source>
</evidence>
<dbReference type="SUPFAM" id="SSF52129">
    <property type="entry name" value="Caspase-like"/>
    <property type="match status" value="1"/>
</dbReference>
<proteinExistence type="predicted"/>
<evidence type="ECO:0000259" key="1">
    <source>
        <dbReference type="PROSITE" id="PS50208"/>
    </source>
</evidence>
<dbReference type="Proteomes" id="UP000663828">
    <property type="component" value="Unassembled WGS sequence"/>
</dbReference>
<dbReference type="InterPro" id="IPR001309">
    <property type="entry name" value="Pept_C14_p20"/>
</dbReference>
<dbReference type="EMBL" id="CAJNOJ010000461">
    <property type="protein sequence ID" value="CAF1456857.1"/>
    <property type="molecule type" value="Genomic_DNA"/>
</dbReference>
<dbReference type="GO" id="GO:0004197">
    <property type="term" value="F:cysteine-type endopeptidase activity"/>
    <property type="evidence" value="ECO:0007669"/>
    <property type="project" value="InterPro"/>
</dbReference>
<gene>
    <name evidence="3" type="ORF">EDS130_LOCUS39892</name>
    <name evidence="2" type="ORF">XAT740_LOCUS29433</name>
</gene>
<keyword evidence="4" id="KW-1185">Reference proteome</keyword>
<dbReference type="AlphaFoldDB" id="A0A815ELF5"/>
<protein>
    <recommendedName>
        <fullName evidence="1">Caspase family p20 domain-containing protein</fullName>
    </recommendedName>
</protein>
<dbReference type="GO" id="GO:0006508">
    <property type="term" value="P:proteolysis"/>
    <property type="evidence" value="ECO:0007669"/>
    <property type="project" value="InterPro"/>
</dbReference>
<dbReference type="Pfam" id="PF00656">
    <property type="entry name" value="Peptidase_C14"/>
    <property type="match status" value="1"/>
</dbReference>
<dbReference type="Proteomes" id="UP000663852">
    <property type="component" value="Unassembled WGS sequence"/>
</dbReference>
<dbReference type="InterPro" id="IPR052039">
    <property type="entry name" value="Caspase-related_regulators"/>
</dbReference>
<dbReference type="PANTHER" id="PTHR22576">
    <property type="entry name" value="MUCOSA ASSOCIATED LYMPHOID TISSUE LYMPHOMA TRANSLOCATION PROTEIN 1/PARACASPASE"/>
    <property type="match status" value="1"/>
</dbReference>
<accession>A0A815ELF5</accession>
<dbReference type="OrthoDB" id="10255174at2759"/>
<sequence length="323" mass="36614">MYPKHALVIGNEAYMRSPIQSCVNDATDMTTTLNAMGFQVQPATNIPYEGMQAITGRFIQSIQPGSIVIFYFSGHGIQYNGVNYLLGIDDERLLLKTLDSQALNVQNVIEAIHTRQPRLVLCILDACRGYEVNDTSDASRLYPSLYRGRPDRLGLGVGLAPMQAPPATIIVFACEEDKFSSSLSQNQRNSLYTFHLLRHICTPNTDIDVVLKNTAADVQRDPMNFLQQVPFRYSSLNESICLIGSNGMNYPMGMQGGYGYQSYQQPLMMKAHHAEYYNPYTDTYHNLSIVPFLFHRNRKRAVVHKTPPPVVYGYPRQWQSYYQ</sequence>
<dbReference type="Gene3D" id="3.40.50.1460">
    <property type="match status" value="1"/>
</dbReference>
<evidence type="ECO:0000313" key="3">
    <source>
        <dbReference type="EMBL" id="CAF1456857.1"/>
    </source>
</evidence>
<comment type="caution">
    <text evidence="2">The sequence shown here is derived from an EMBL/GenBank/DDBJ whole genome shotgun (WGS) entry which is preliminary data.</text>
</comment>